<dbReference type="GeneID" id="87614306"/>
<dbReference type="InterPro" id="IPR010349">
    <property type="entry name" value="Asparaginase_II"/>
</dbReference>
<organism evidence="1 2">
    <name type="scientific">Brevibacillus parabrevis</name>
    <dbReference type="NCBI Taxonomy" id="54914"/>
    <lineage>
        <taxon>Bacteria</taxon>
        <taxon>Bacillati</taxon>
        <taxon>Bacillota</taxon>
        <taxon>Bacilli</taxon>
        <taxon>Bacillales</taxon>
        <taxon>Paenibacillaceae</taxon>
        <taxon>Brevibacillus</taxon>
    </lineage>
</organism>
<name>A0A4Y3PQ12_BREPA</name>
<gene>
    <name evidence="1" type="ORF">BPA01_50830</name>
</gene>
<dbReference type="PANTHER" id="PTHR42110:SF1">
    <property type="entry name" value="L-ASPARAGINASE, PUTATIVE (AFU_ORTHOLOGUE AFUA_3G11890)-RELATED"/>
    <property type="match status" value="1"/>
</dbReference>
<dbReference type="RefSeq" id="WP_122963232.1">
    <property type="nucleotide sequence ID" value="NZ_BJMH01000043.1"/>
</dbReference>
<protein>
    <submittedName>
        <fullName evidence="1">Asparaginase</fullName>
    </submittedName>
</protein>
<dbReference type="STRING" id="54914.AV540_06175"/>
<accession>A0A4Y3PQ12</accession>
<sequence>MNVVANVYRGEQVESSHLGHIAVVDASGTLLYAFGDPHRMTYARSSMKPLQAIPVVETGAADHYGFEPADLSLCCASHSGEPRHRTRALSMLERAGQPEATLQCGTHVPRHEESYKELIRQGKPLTPVFSNCSGKHSGMIATATYMGEEVATYHLPEHPVQQRILDVVEDITGYPKEKINLGTDGCGVPVHQLPLANFAWAFAKLVRPEVIAKPERRKAVERITEAMTAHPEMVGGENRYCTDLMNAFAGRIVGKAGAESVYCLGDRKTGLGIAVKIEDGGPRAINPVVNEVLRQLGIGTDGPLEVLAQYTNPPITNMSNSVVGRIETPFLLTQTSVSLGV</sequence>
<reference evidence="1 2" key="1">
    <citation type="submission" date="2019-06" db="EMBL/GenBank/DDBJ databases">
        <title>Whole genome shotgun sequence of Brevibacillus parabrevis NBRC 12334.</title>
        <authorList>
            <person name="Hosoyama A."/>
            <person name="Uohara A."/>
            <person name="Ohji S."/>
            <person name="Ichikawa N."/>
        </authorList>
    </citation>
    <scope>NUCLEOTIDE SEQUENCE [LARGE SCALE GENOMIC DNA]</scope>
    <source>
        <strain evidence="1 2">NBRC 12334</strain>
    </source>
</reference>
<dbReference type="EMBL" id="BJMH01000043">
    <property type="protein sequence ID" value="GEB35503.1"/>
    <property type="molecule type" value="Genomic_DNA"/>
</dbReference>
<evidence type="ECO:0000313" key="2">
    <source>
        <dbReference type="Proteomes" id="UP000316882"/>
    </source>
</evidence>
<keyword evidence="2" id="KW-1185">Reference proteome</keyword>
<dbReference type="Proteomes" id="UP000316882">
    <property type="component" value="Unassembled WGS sequence"/>
</dbReference>
<dbReference type="AlphaFoldDB" id="A0A4Y3PQ12"/>
<evidence type="ECO:0000313" key="1">
    <source>
        <dbReference type="EMBL" id="GEB35503.1"/>
    </source>
</evidence>
<dbReference type="Pfam" id="PF06089">
    <property type="entry name" value="Asparaginase_II"/>
    <property type="match status" value="1"/>
</dbReference>
<comment type="caution">
    <text evidence="1">The sequence shown here is derived from an EMBL/GenBank/DDBJ whole genome shotgun (WGS) entry which is preliminary data.</text>
</comment>
<proteinExistence type="predicted"/>
<dbReference type="PANTHER" id="PTHR42110">
    <property type="entry name" value="L-ASPARAGINASE, PUTATIVE (AFU_ORTHOLOGUE AFUA_3G11890)-RELATED"/>
    <property type="match status" value="1"/>
</dbReference>